<feature type="domain" description="NAD-dependent epimerase/dehydratase" evidence="2">
    <location>
        <begin position="2"/>
        <end position="283"/>
    </location>
</feature>
<dbReference type="InterPro" id="IPR036291">
    <property type="entry name" value="NAD(P)-bd_dom_sf"/>
</dbReference>
<gene>
    <name evidence="3" type="ORF">C8P63_10999</name>
</gene>
<dbReference type="AlphaFoldDB" id="A0A2T6BW73"/>
<protein>
    <submittedName>
        <fullName evidence="3">Nucleoside-diphosphate-sugar epimerase</fullName>
    </submittedName>
</protein>
<comment type="caution">
    <text evidence="3">The sequence shown here is derived from an EMBL/GenBank/DDBJ whole genome shotgun (WGS) entry which is preliminary data.</text>
</comment>
<comment type="similarity">
    <text evidence="1">Belongs to the NAD(P)-dependent epimerase/dehydratase family.</text>
</comment>
<keyword evidence="4" id="KW-1185">Reference proteome</keyword>
<sequence length="382" mass="43637">MILVTGADGYMGWPLMLRLGKKYPEERIVGVDHMGRRKWVKEIGSVSAIGIRPMEERIQAATECGMTNLSYIQADLTDRRAVDRILSIFRPRIILHLAAQPSAPYSHINGQSADYTQENNNRMCRNLLWALKELDLSHTHFIETTTTGVYGAPEFKIPEGYLTVKTDTGRDTVPYPGMAGSWYHMSKANDVNNLYLSSRLWGLTVTDMRTAIVFGTDTTETRLDPRLQTRFDFDYYFGVVANRFCAQALAGSPITVYGKGEQKKPMISLEDAVQSLANAVDLPLHGEFRVYNQMTVLVSPRDIAYSIRSSGKKLGMDIRIEHLPNPRKENETHAMQMENRKFLEDLLSRSSQTLEEGIDEMMRRLHPVRRVFQQYRDRFMGK</sequence>
<proteinExistence type="inferred from homology"/>
<reference evidence="3 4" key="1">
    <citation type="submission" date="2018-04" db="EMBL/GenBank/DDBJ databases">
        <title>Genomic Encyclopedia of Archaeal and Bacterial Type Strains, Phase II (KMG-II): from individual species to whole genera.</title>
        <authorList>
            <person name="Goeker M."/>
        </authorList>
    </citation>
    <scope>NUCLEOTIDE SEQUENCE [LARGE SCALE GENOMIC DNA]</scope>
    <source>
        <strain evidence="3 4">DSM 45787</strain>
    </source>
</reference>
<dbReference type="Proteomes" id="UP000244240">
    <property type="component" value="Unassembled WGS sequence"/>
</dbReference>
<dbReference type="Gene3D" id="3.40.50.720">
    <property type="entry name" value="NAD(P)-binding Rossmann-like Domain"/>
    <property type="match status" value="1"/>
</dbReference>
<dbReference type="Gene3D" id="3.90.25.10">
    <property type="entry name" value="UDP-galactose 4-epimerase, domain 1"/>
    <property type="match status" value="1"/>
</dbReference>
<evidence type="ECO:0000259" key="2">
    <source>
        <dbReference type="Pfam" id="PF01370"/>
    </source>
</evidence>
<evidence type="ECO:0000313" key="4">
    <source>
        <dbReference type="Proteomes" id="UP000244240"/>
    </source>
</evidence>
<evidence type="ECO:0000256" key="1">
    <source>
        <dbReference type="ARBA" id="ARBA00007637"/>
    </source>
</evidence>
<accession>A0A2T6BW73</accession>
<organism evidence="3 4">
    <name type="scientific">Melghirimyces profundicolus</name>
    <dbReference type="NCBI Taxonomy" id="1242148"/>
    <lineage>
        <taxon>Bacteria</taxon>
        <taxon>Bacillati</taxon>
        <taxon>Bacillota</taxon>
        <taxon>Bacilli</taxon>
        <taxon>Bacillales</taxon>
        <taxon>Thermoactinomycetaceae</taxon>
        <taxon>Melghirimyces</taxon>
    </lineage>
</organism>
<name>A0A2T6BW73_9BACL</name>
<dbReference type="RefSeq" id="WP_211308262.1">
    <property type="nucleotide sequence ID" value="NZ_QBKR01000009.1"/>
</dbReference>
<dbReference type="SUPFAM" id="SSF51735">
    <property type="entry name" value="NAD(P)-binding Rossmann-fold domains"/>
    <property type="match status" value="1"/>
</dbReference>
<dbReference type="InterPro" id="IPR001509">
    <property type="entry name" value="Epimerase_deHydtase"/>
</dbReference>
<evidence type="ECO:0000313" key="3">
    <source>
        <dbReference type="EMBL" id="PTX60334.1"/>
    </source>
</evidence>
<dbReference type="PANTHER" id="PTHR43000">
    <property type="entry name" value="DTDP-D-GLUCOSE 4,6-DEHYDRATASE-RELATED"/>
    <property type="match status" value="1"/>
</dbReference>
<dbReference type="Pfam" id="PF01370">
    <property type="entry name" value="Epimerase"/>
    <property type="match status" value="1"/>
</dbReference>
<dbReference type="EMBL" id="QBKR01000009">
    <property type="protein sequence ID" value="PTX60334.1"/>
    <property type="molecule type" value="Genomic_DNA"/>
</dbReference>